<dbReference type="EnsemblFungi" id="PTTG_12587-t43_1">
    <property type="protein sequence ID" value="PTTG_12587-t43_1-p1"/>
    <property type="gene ID" value="PTTG_12587"/>
</dbReference>
<sequence length="382" mass="43470">MVGPETLTRNQLRHQAAFAAKILKHLSEDDYNQFERLGRFCTLADLSTDRLHSYEDIFTELHSTLLPRFREQLIGLAEAVCISDAVLENPAPTLKLVIEMVPKLQLTLDRIVRVIDDVIPGQLLESNRTNDQHFGQFKTYRLCGLANTVRQDMDTENYTILMDFSQLIETVTVQEDHQSSERPQFVNPLEKIGDALDIIDTAIRWSKGSELHIIHHYWQANLISVDETLFSLLIRAHPRCEHPTQPVAQSVLPLIKLAKLFFKKFASEGMAKTNVPFCTEMSSDQLALLEKTAKTIDQSVLDILEYVQRSDANNPDPNIALSGEVKKLVSQFQYCLLLVDLYIVPLLAEINVGQSHTYFKTWIVTWNTLFSHAAHNAIQACQ</sequence>
<name>A0A180GT18_PUCT1</name>
<gene>
    <name evidence="1" type="ORF">PTTG_12587</name>
</gene>
<proteinExistence type="predicted"/>
<dbReference type="EMBL" id="ADAS02000028">
    <property type="protein sequence ID" value="OAV95519.1"/>
    <property type="molecule type" value="Genomic_DNA"/>
</dbReference>
<reference evidence="1" key="2">
    <citation type="submission" date="2016-05" db="EMBL/GenBank/DDBJ databases">
        <title>Comparative analysis highlights variable genome content of wheat rusts and divergence of the mating loci.</title>
        <authorList>
            <person name="Cuomo C.A."/>
            <person name="Bakkeren G."/>
            <person name="Szabo L."/>
            <person name="Khalil H."/>
            <person name="Joly D."/>
            <person name="Goldberg J."/>
            <person name="Young S."/>
            <person name="Zeng Q."/>
            <person name="Fellers J."/>
        </authorList>
    </citation>
    <scope>NUCLEOTIDE SEQUENCE [LARGE SCALE GENOMIC DNA]</scope>
    <source>
        <strain evidence="1">1-1 BBBD Race 1</strain>
    </source>
</reference>
<accession>A0A180GT18</accession>
<dbReference type="PANTHER" id="PTHR33069:SF3">
    <property type="entry name" value="DYNEIN HEAVY CHAIN TAIL DOMAIN-CONTAINING PROTEIN"/>
    <property type="match status" value="1"/>
</dbReference>
<organism evidence="1">
    <name type="scientific">Puccinia triticina (isolate 1-1 / race 1 (BBBD))</name>
    <name type="common">Brown leaf rust fungus</name>
    <dbReference type="NCBI Taxonomy" id="630390"/>
    <lineage>
        <taxon>Eukaryota</taxon>
        <taxon>Fungi</taxon>
        <taxon>Dikarya</taxon>
        <taxon>Basidiomycota</taxon>
        <taxon>Pucciniomycotina</taxon>
        <taxon>Pucciniomycetes</taxon>
        <taxon>Pucciniales</taxon>
        <taxon>Pucciniaceae</taxon>
        <taxon>Puccinia</taxon>
    </lineage>
</organism>
<keyword evidence="3" id="KW-1185">Reference proteome</keyword>
<reference evidence="2 3" key="3">
    <citation type="journal article" date="2017" name="G3 (Bethesda)">
        <title>Comparative analysis highlights variable genome content of wheat rusts and divergence of the mating loci.</title>
        <authorList>
            <person name="Cuomo C.A."/>
            <person name="Bakkeren G."/>
            <person name="Khalil H.B."/>
            <person name="Panwar V."/>
            <person name="Joly D."/>
            <person name="Linning R."/>
            <person name="Sakthikumar S."/>
            <person name="Song X."/>
            <person name="Adiconis X."/>
            <person name="Fan L."/>
            <person name="Goldberg J.M."/>
            <person name="Levin J.Z."/>
            <person name="Young S."/>
            <person name="Zeng Q."/>
            <person name="Anikster Y."/>
            <person name="Bruce M."/>
            <person name="Wang M."/>
            <person name="Yin C."/>
            <person name="McCallum B."/>
            <person name="Szabo L.J."/>
            <person name="Hulbert S."/>
            <person name="Chen X."/>
            <person name="Fellers J.P."/>
        </authorList>
    </citation>
    <scope>NUCLEOTIDE SEQUENCE</scope>
    <source>
        <strain evidence="2">isolate 1-1 / race 1 (BBBD)</strain>
        <strain evidence="3">Isolate 1-1 / race 1 (BBBD)</strain>
    </source>
</reference>
<dbReference type="Proteomes" id="UP000005240">
    <property type="component" value="Unassembled WGS sequence"/>
</dbReference>
<reference evidence="2" key="4">
    <citation type="submission" date="2025-05" db="UniProtKB">
        <authorList>
            <consortium name="EnsemblFungi"/>
        </authorList>
    </citation>
    <scope>IDENTIFICATION</scope>
    <source>
        <strain evidence="2">isolate 1-1 / race 1 (BBBD)</strain>
    </source>
</reference>
<evidence type="ECO:0000313" key="3">
    <source>
        <dbReference type="Proteomes" id="UP000005240"/>
    </source>
</evidence>
<dbReference type="AlphaFoldDB" id="A0A180GT18"/>
<dbReference type="VEuPathDB" id="FungiDB:PTTG_12587"/>
<evidence type="ECO:0000313" key="2">
    <source>
        <dbReference type="EnsemblFungi" id="PTTG_12587-t43_1-p1"/>
    </source>
</evidence>
<reference evidence="1" key="1">
    <citation type="submission" date="2009-11" db="EMBL/GenBank/DDBJ databases">
        <authorList>
            <consortium name="The Broad Institute Genome Sequencing Platform"/>
            <person name="Ward D."/>
            <person name="Feldgarden M."/>
            <person name="Earl A."/>
            <person name="Young S.K."/>
            <person name="Zeng Q."/>
            <person name="Koehrsen M."/>
            <person name="Alvarado L."/>
            <person name="Berlin A."/>
            <person name="Bochicchio J."/>
            <person name="Borenstein D."/>
            <person name="Chapman S.B."/>
            <person name="Chen Z."/>
            <person name="Engels R."/>
            <person name="Freedman E."/>
            <person name="Gellesch M."/>
            <person name="Goldberg J."/>
            <person name="Griggs A."/>
            <person name="Gujja S."/>
            <person name="Heilman E."/>
            <person name="Heiman D."/>
            <person name="Hepburn T."/>
            <person name="Howarth C."/>
            <person name="Jen D."/>
            <person name="Larson L."/>
            <person name="Lewis B."/>
            <person name="Mehta T."/>
            <person name="Park D."/>
            <person name="Pearson M."/>
            <person name="Roberts A."/>
            <person name="Saif S."/>
            <person name="Shea T."/>
            <person name="Shenoy N."/>
            <person name="Sisk P."/>
            <person name="Stolte C."/>
            <person name="Sykes S."/>
            <person name="Thomson T."/>
            <person name="Walk T."/>
            <person name="White J."/>
            <person name="Yandava C."/>
            <person name="Izard J."/>
            <person name="Baranova O.V."/>
            <person name="Blanton J.M."/>
            <person name="Tanner A.C."/>
            <person name="Dewhirst F.E."/>
            <person name="Haas B."/>
            <person name="Nusbaum C."/>
            <person name="Birren B."/>
        </authorList>
    </citation>
    <scope>NUCLEOTIDE SEQUENCE [LARGE SCALE GENOMIC DNA]</scope>
    <source>
        <strain evidence="1">1-1 BBBD Race 1</strain>
    </source>
</reference>
<evidence type="ECO:0000313" key="1">
    <source>
        <dbReference type="EMBL" id="OAV95519.1"/>
    </source>
</evidence>
<protein>
    <submittedName>
        <fullName evidence="1 2">Uncharacterized protein</fullName>
    </submittedName>
</protein>
<dbReference type="PANTHER" id="PTHR33069">
    <property type="entry name" value="CHROMOSOME 7, WHOLE GENOME SHOTGUN SEQUENCE-RELATED"/>
    <property type="match status" value="1"/>
</dbReference>